<dbReference type="GO" id="GO:0004556">
    <property type="term" value="F:alpha-amylase activity"/>
    <property type="evidence" value="ECO:0007669"/>
    <property type="project" value="TreeGrafter"/>
</dbReference>
<dbReference type="Proteomes" id="UP000053941">
    <property type="component" value="Unassembled WGS sequence"/>
</dbReference>
<evidence type="ECO:0000256" key="1">
    <source>
        <dbReference type="ARBA" id="ARBA00008061"/>
    </source>
</evidence>
<reference evidence="4 5" key="1">
    <citation type="submission" date="2015-10" db="EMBL/GenBank/DDBJ databases">
        <title>Metagenome-Assembled Genomes uncover a global brackish microbiome.</title>
        <authorList>
            <person name="Hugerth L.W."/>
            <person name="Larsson J."/>
            <person name="Alneberg J."/>
            <person name="Lindh M.V."/>
            <person name="Legrand C."/>
            <person name="Pinhassi J."/>
            <person name="Andersson A.F."/>
        </authorList>
    </citation>
    <scope>NUCLEOTIDE SEQUENCE [LARGE SCALE GENOMIC DNA]</scope>
    <source>
        <strain evidence="4">BACL2 MAG-120802-bin41</strain>
    </source>
</reference>
<dbReference type="SMART" id="SM00642">
    <property type="entry name" value="Aamy"/>
    <property type="match status" value="1"/>
</dbReference>
<dbReference type="Gene3D" id="3.90.400.10">
    <property type="entry name" value="Oligo-1,6-glucosidase, Domain 2"/>
    <property type="match status" value="1"/>
</dbReference>
<name>A0A0R2NZN1_9ACTN</name>
<dbReference type="InterPro" id="IPR006047">
    <property type="entry name" value="GH13_cat_dom"/>
</dbReference>
<dbReference type="InterPro" id="IPR045857">
    <property type="entry name" value="O16G_dom_2"/>
</dbReference>
<sequence length="568" mass="64171">MSSKLAPRGQRPWWRDAVTYQIYIRSFADSNGDGIGDVGGIRSKLGYLKKLGVDAIWITPWYPSPQKDHGYDVADYLDIEPDYGTLKEGELLIQEAHDLGIKVIIDIVPNHTSDQHKWFKEALASKSGSAARDRYIFREGKGKNGELPPNNWQAVFGGPAWKRVTESDGKKGQWYLHLFAVEQPDLNWENSEVVKHFEDVLKFWLDKGVDGFRIDVAHGMFKESGLPDVRSSWIEKIFGKNNLTRMLSPEHKPFWDQEGVHDIYRSWRKILDSYDGDRMAVAEAWVSPASRIAKYVRSDELQNSFNFEMLTTLWKADEIREKINNSIDALAEVGAPTSWVFNNHDVVRSVDRLDLGLTNHGDTTFSRHGDVKKLSIVRGTLRAKSATLMALALPGGIYLYQGEELGLPEVRDIPEDRLTDPRWQMSNYKDRGRDGCRVPIPWKSSSGGAFGFSSNENLTPQQAWLPPSSWWGKYSAESQESDPNSTLNVYRKALAIRKNEAGLGDGAMEWIDAPSQVVAFKRGEDFACYINFGNEIELPSNSEVLHSSAPLNGNFLPTDTAVWLRVSK</sequence>
<proteinExistence type="inferred from homology"/>
<dbReference type="GO" id="GO:0009313">
    <property type="term" value="P:oligosaccharide catabolic process"/>
    <property type="evidence" value="ECO:0007669"/>
    <property type="project" value="TreeGrafter"/>
</dbReference>
<dbReference type="InterPro" id="IPR017853">
    <property type="entry name" value="GH"/>
</dbReference>
<dbReference type="AlphaFoldDB" id="A0A0R2NZN1"/>
<dbReference type="CDD" id="cd11332">
    <property type="entry name" value="AmyAc_OligoGlu_TS"/>
    <property type="match status" value="1"/>
</dbReference>
<organism evidence="4 5">
    <name type="scientific">Actinobacteria bacterium BACL2 MAG-120802-bin41</name>
    <dbReference type="NCBI Taxonomy" id="1655568"/>
    <lineage>
        <taxon>Bacteria</taxon>
        <taxon>Bacillati</taxon>
        <taxon>Actinomycetota</taxon>
        <taxon>Actinomycetes</taxon>
        <taxon>Actinomycetes incertae sedis</taxon>
        <taxon>ac1 cluster</taxon>
    </lineage>
</organism>
<dbReference type="PANTHER" id="PTHR10357">
    <property type="entry name" value="ALPHA-AMYLASE FAMILY MEMBER"/>
    <property type="match status" value="1"/>
</dbReference>
<accession>A0A0R2NZN1</accession>
<gene>
    <name evidence="4" type="ORF">ABR60_03995</name>
</gene>
<evidence type="ECO:0000313" key="5">
    <source>
        <dbReference type="Proteomes" id="UP000053941"/>
    </source>
</evidence>
<comment type="caution">
    <text evidence="4">The sequence shown here is derived from an EMBL/GenBank/DDBJ whole genome shotgun (WGS) entry which is preliminary data.</text>
</comment>
<dbReference type="FunFam" id="3.90.400.10:FF:000001">
    <property type="entry name" value="Maltase A3, isoform A"/>
    <property type="match status" value="1"/>
</dbReference>
<evidence type="ECO:0000259" key="3">
    <source>
        <dbReference type="SMART" id="SM00642"/>
    </source>
</evidence>
<feature type="domain" description="Glycosyl hydrolase family 13 catalytic" evidence="3">
    <location>
        <begin position="21"/>
        <end position="437"/>
    </location>
</feature>
<dbReference type="Gene3D" id="3.20.20.80">
    <property type="entry name" value="Glycosidases"/>
    <property type="match status" value="1"/>
</dbReference>
<protein>
    <submittedName>
        <fullName evidence="4">Alpha-glucosidase</fullName>
    </submittedName>
</protein>
<dbReference type="SUPFAM" id="SSF51445">
    <property type="entry name" value="(Trans)glycosidases"/>
    <property type="match status" value="1"/>
</dbReference>
<dbReference type="EMBL" id="LIAS01000008">
    <property type="protein sequence ID" value="KRO31271.1"/>
    <property type="molecule type" value="Genomic_DNA"/>
</dbReference>
<evidence type="ECO:0000256" key="2">
    <source>
        <dbReference type="ARBA" id="ARBA00023180"/>
    </source>
</evidence>
<dbReference type="PANTHER" id="PTHR10357:SF179">
    <property type="entry name" value="NEUTRAL AND BASIC AMINO ACID TRANSPORT PROTEIN RBAT"/>
    <property type="match status" value="1"/>
</dbReference>
<keyword evidence="2" id="KW-0325">Glycoprotein</keyword>
<comment type="similarity">
    <text evidence="1">Belongs to the glycosyl hydrolase 13 family.</text>
</comment>
<evidence type="ECO:0000313" key="4">
    <source>
        <dbReference type="EMBL" id="KRO31271.1"/>
    </source>
</evidence>
<dbReference type="Pfam" id="PF00128">
    <property type="entry name" value="Alpha-amylase"/>
    <property type="match status" value="1"/>
</dbReference>